<dbReference type="PROSITE" id="PS50011">
    <property type="entry name" value="PROTEIN_KINASE_DOM"/>
    <property type="match status" value="1"/>
</dbReference>
<protein>
    <submittedName>
        <fullName evidence="3">20760_t:CDS:1</fullName>
    </submittedName>
</protein>
<keyword evidence="1" id="KW-0067">ATP-binding</keyword>
<evidence type="ECO:0000256" key="1">
    <source>
        <dbReference type="PROSITE-ProRule" id="PRU10141"/>
    </source>
</evidence>
<evidence type="ECO:0000313" key="4">
    <source>
        <dbReference type="Proteomes" id="UP000789759"/>
    </source>
</evidence>
<dbReference type="InterPro" id="IPR000719">
    <property type="entry name" value="Prot_kinase_dom"/>
</dbReference>
<dbReference type="GO" id="GO:0005524">
    <property type="term" value="F:ATP binding"/>
    <property type="evidence" value="ECO:0007669"/>
    <property type="project" value="UniProtKB-UniRule"/>
</dbReference>
<sequence length="135" mass="15619">MRISDINDWFKVAFEQAYIKFFDYNSFDTKKVIGKGGFGTVFSAYSSDTEKTVALKSLYAEGSIDEGFVREVSKTLQRLTIMIISYGFLELLKPKTGTYYMVLQFANDGDLRCYLHNHFSQLDWQTKIRMAKEIS</sequence>
<feature type="binding site" evidence="1">
    <location>
        <position position="56"/>
    </location>
    <ligand>
        <name>ATP</name>
        <dbReference type="ChEBI" id="CHEBI:30616"/>
    </ligand>
</feature>
<dbReference type="Proteomes" id="UP000789759">
    <property type="component" value="Unassembled WGS sequence"/>
</dbReference>
<name>A0A9N9EFK4_9GLOM</name>
<dbReference type="PROSITE" id="PS00107">
    <property type="entry name" value="PROTEIN_KINASE_ATP"/>
    <property type="match status" value="1"/>
</dbReference>
<dbReference type="OrthoDB" id="10261027at2759"/>
<dbReference type="GO" id="GO:0004672">
    <property type="term" value="F:protein kinase activity"/>
    <property type="evidence" value="ECO:0007669"/>
    <property type="project" value="InterPro"/>
</dbReference>
<dbReference type="InterPro" id="IPR017441">
    <property type="entry name" value="Protein_kinase_ATP_BS"/>
</dbReference>
<proteinExistence type="predicted"/>
<dbReference type="InterPro" id="IPR011009">
    <property type="entry name" value="Kinase-like_dom_sf"/>
</dbReference>
<reference evidence="3" key="1">
    <citation type="submission" date="2021-06" db="EMBL/GenBank/DDBJ databases">
        <authorList>
            <person name="Kallberg Y."/>
            <person name="Tangrot J."/>
            <person name="Rosling A."/>
        </authorList>
    </citation>
    <scope>NUCLEOTIDE SEQUENCE</scope>
    <source>
        <strain evidence="3">FL966</strain>
    </source>
</reference>
<dbReference type="AlphaFoldDB" id="A0A9N9EFK4"/>
<dbReference type="InterPro" id="IPR001245">
    <property type="entry name" value="Ser-Thr/Tyr_kinase_cat_dom"/>
</dbReference>
<evidence type="ECO:0000259" key="2">
    <source>
        <dbReference type="PROSITE" id="PS50011"/>
    </source>
</evidence>
<gene>
    <name evidence="3" type="ORF">CPELLU_LOCUS10484</name>
</gene>
<dbReference type="SUPFAM" id="SSF56112">
    <property type="entry name" value="Protein kinase-like (PK-like)"/>
    <property type="match status" value="1"/>
</dbReference>
<dbReference type="EMBL" id="CAJVQA010008661">
    <property type="protein sequence ID" value="CAG8675204.1"/>
    <property type="molecule type" value="Genomic_DNA"/>
</dbReference>
<dbReference type="Gene3D" id="1.10.510.10">
    <property type="entry name" value="Transferase(Phosphotransferase) domain 1"/>
    <property type="match status" value="1"/>
</dbReference>
<evidence type="ECO:0000313" key="3">
    <source>
        <dbReference type="EMBL" id="CAG8675204.1"/>
    </source>
</evidence>
<keyword evidence="4" id="KW-1185">Reference proteome</keyword>
<feature type="domain" description="Protein kinase" evidence="2">
    <location>
        <begin position="27"/>
        <end position="135"/>
    </location>
</feature>
<feature type="non-terminal residue" evidence="3">
    <location>
        <position position="135"/>
    </location>
</feature>
<comment type="caution">
    <text evidence="3">The sequence shown here is derived from an EMBL/GenBank/DDBJ whole genome shotgun (WGS) entry which is preliminary data.</text>
</comment>
<keyword evidence="1" id="KW-0547">Nucleotide-binding</keyword>
<accession>A0A9N9EFK4</accession>
<dbReference type="Pfam" id="PF07714">
    <property type="entry name" value="PK_Tyr_Ser-Thr"/>
    <property type="match status" value="1"/>
</dbReference>
<organism evidence="3 4">
    <name type="scientific">Cetraspora pellucida</name>
    <dbReference type="NCBI Taxonomy" id="1433469"/>
    <lineage>
        <taxon>Eukaryota</taxon>
        <taxon>Fungi</taxon>
        <taxon>Fungi incertae sedis</taxon>
        <taxon>Mucoromycota</taxon>
        <taxon>Glomeromycotina</taxon>
        <taxon>Glomeromycetes</taxon>
        <taxon>Diversisporales</taxon>
        <taxon>Gigasporaceae</taxon>
        <taxon>Cetraspora</taxon>
    </lineage>
</organism>